<comment type="caution">
    <text evidence="1">The sequence shown here is derived from an EMBL/GenBank/DDBJ whole genome shotgun (WGS) entry which is preliminary data.</text>
</comment>
<protein>
    <submittedName>
        <fullName evidence="1">Uncharacterized protein</fullName>
    </submittedName>
</protein>
<organism evidence="1 2">
    <name type="scientific">Undibacterium luofuense</name>
    <dbReference type="NCBI Taxonomy" id="2828733"/>
    <lineage>
        <taxon>Bacteria</taxon>
        <taxon>Pseudomonadati</taxon>
        <taxon>Pseudomonadota</taxon>
        <taxon>Betaproteobacteria</taxon>
        <taxon>Burkholderiales</taxon>
        <taxon>Oxalobacteraceae</taxon>
        <taxon>Undibacterium</taxon>
    </lineage>
</organism>
<accession>A0A941DS57</accession>
<dbReference type="RefSeq" id="WP_212689888.1">
    <property type="nucleotide sequence ID" value="NZ_JAGSPN010000669.1"/>
</dbReference>
<name>A0A941DS57_9BURK</name>
<evidence type="ECO:0000313" key="1">
    <source>
        <dbReference type="EMBL" id="MBR7784834.1"/>
    </source>
</evidence>
<sequence>SCAITGAATAAVRASTAAARNAEKRFFIMVLPLNKIRLVVLTAYYQLVRTVPSRVFCLTAFVMRDQSSFQT</sequence>
<reference evidence="1" key="1">
    <citation type="submission" date="2021-04" db="EMBL/GenBank/DDBJ databases">
        <title>novel species isolated from subtropical streams in China.</title>
        <authorList>
            <person name="Lu H."/>
        </authorList>
    </citation>
    <scope>NUCLEOTIDE SEQUENCE</scope>
    <source>
        <strain evidence="1">LFS511W</strain>
    </source>
</reference>
<dbReference type="AlphaFoldDB" id="A0A941DS57"/>
<dbReference type="EMBL" id="JAGSPN010000669">
    <property type="protein sequence ID" value="MBR7784834.1"/>
    <property type="molecule type" value="Genomic_DNA"/>
</dbReference>
<gene>
    <name evidence="1" type="ORF">KDM89_22130</name>
</gene>
<dbReference type="Proteomes" id="UP000680067">
    <property type="component" value="Unassembled WGS sequence"/>
</dbReference>
<evidence type="ECO:0000313" key="2">
    <source>
        <dbReference type="Proteomes" id="UP000680067"/>
    </source>
</evidence>
<feature type="non-terminal residue" evidence="1">
    <location>
        <position position="1"/>
    </location>
</feature>
<keyword evidence="2" id="KW-1185">Reference proteome</keyword>
<proteinExistence type="predicted"/>